<sequence length="915" mass="97072">RATRCGCLSGDVVCHHGGRSPPDISDQRRRAMTAGTRPVRHKLPLLHRLAWILILIETTNAASIVYPALQAETTAATTDNKDPPTMTTSDGGNATTERPARTSAVEVGDIAGGKTTPIVSTTSRPNVTVNKTVSGAVTSTKSTTVSPVILVTTLKSPTESLLEQVTASESTTARPFVQVTTTRLPSSQVATVKSTTGHPSDQVTEAPSGEVTTTTITTESPSTSVTIAGSDAVTVSKTTTEPPVYPTATRKPTELPVVLATTKKSTTERPDSHVSALKSTTARPVTQVTTMKSTTRLPSSQVTTVKSPTGRPGVDATGTVTSEVGSSETTSESPSVTVTYAVTALHSSTARPTVQLTTMKSTAESPSGQATTKKSSIDNQSSDVTSTVNSEMNTVKRTTKQPSTPVNETAGDDVTSATSSESPSVQATTGAVPTESPSITETEAVGTEAAAAESTTERPDMHANDTVNGEEPAVGSTTERPSFQATVAIGDDLTPTTSTTVRPGAQVTKAISTTSTTEGGVIVDVILVTKPEPVASTTPPSHNLGDIVQGAVVAPQGSQAVKGGDSVVIEVVPILTGNATADTHSTFRPSLQREKKRKKKRTGLNKLFTNRYMRTYVTKHCGVPNERMRRIVGGKVTALERYPWTVGIWTKYGQRPYCGGVIISWLFVLTAGHCTRNKVAHDLRVSFGLSEIDPDRVMTEQQEHLIDVAVIHQNSLFKDIVHGDDISVLKVSKPLQSGGYPVTPICIPEATGTQITTEDIVGTEGVVAGWGRTKYGGESSKQLREVWLPIVSNNACSEIFKDILKIRDEMICAGDINGTKDACQGDSGGSLMWQSKADDRWYTLGVVSFGVKCAEPGYYGTYTRVQSYLDWICQVTDSLLCFGSSSNKSVTLPSMSTGEKKDKFPRERRSLYSLN</sequence>
<feature type="region of interest" description="Disordered" evidence="16">
    <location>
        <begin position="263"/>
        <end position="335"/>
    </location>
</feature>
<name>A0A131XN03_9ACAR</name>
<evidence type="ECO:0000256" key="12">
    <source>
        <dbReference type="ARBA" id="ARBA00023157"/>
    </source>
</evidence>
<keyword evidence="8 15" id="KW-0378">Hydrolase</keyword>
<evidence type="ECO:0000256" key="7">
    <source>
        <dbReference type="ARBA" id="ARBA00022734"/>
    </source>
</evidence>
<dbReference type="InterPro" id="IPR009003">
    <property type="entry name" value="Peptidase_S1_PA"/>
</dbReference>
<dbReference type="InterPro" id="IPR001254">
    <property type="entry name" value="Trypsin_dom"/>
</dbReference>
<feature type="compositionally biased region" description="Low complexity" evidence="16">
    <location>
        <begin position="440"/>
        <end position="454"/>
    </location>
</feature>
<dbReference type="Pfam" id="PF00089">
    <property type="entry name" value="Trypsin"/>
    <property type="match status" value="1"/>
</dbReference>
<keyword evidence="11" id="KW-0130">Cell adhesion</keyword>
<dbReference type="EMBL" id="GEFH01001650">
    <property type="protein sequence ID" value="JAP66931.1"/>
    <property type="molecule type" value="mRNA"/>
</dbReference>
<evidence type="ECO:0000256" key="11">
    <source>
        <dbReference type="ARBA" id="ARBA00022889"/>
    </source>
</evidence>
<keyword evidence="10 15" id="KW-0720">Serine protease</keyword>
<evidence type="ECO:0000256" key="15">
    <source>
        <dbReference type="RuleBase" id="RU363034"/>
    </source>
</evidence>
<dbReference type="InterPro" id="IPR050127">
    <property type="entry name" value="Serine_Proteases_S1"/>
</dbReference>
<feature type="compositionally biased region" description="Polar residues" evidence="16">
    <location>
        <begin position="415"/>
        <end position="439"/>
    </location>
</feature>
<dbReference type="Gene3D" id="2.40.10.10">
    <property type="entry name" value="Trypsin-like serine proteases"/>
    <property type="match status" value="1"/>
</dbReference>
<evidence type="ECO:0000256" key="8">
    <source>
        <dbReference type="ARBA" id="ARBA00022801"/>
    </source>
</evidence>
<dbReference type="PRINTS" id="PR00722">
    <property type="entry name" value="CHYMOTRYPSIN"/>
</dbReference>
<organism evidence="18">
    <name type="scientific">Hyalomma excavatum</name>
    <dbReference type="NCBI Taxonomy" id="257692"/>
    <lineage>
        <taxon>Eukaryota</taxon>
        <taxon>Metazoa</taxon>
        <taxon>Ecdysozoa</taxon>
        <taxon>Arthropoda</taxon>
        <taxon>Chelicerata</taxon>
        <taxon>Arachnida</taxon>
        <taxon>Acari</taxon>
        <taxon>Parasitiformes</taxon>
        <taxon>Ixodida</taxon>
        <taxon>Ixodoidea</taxon>
        <taxon>Ixodidae</taxon>
        <taxon>Hyalomminae</taxon>
        <taxon>Hyalomma</taxon>
    </lineage>
</organism>
<feature type="non-terminal residue" evidence="18">
    <location>
        <position position="1"/>
    </location>
</feature>
<dbReference type="PROSITE" id="PS00135">
    <property type="entry name" value="TRYPSIN_SER"/>
    <property type="match status" value="1"/>
</dbReference>
<feature type="compositionally biased region" description="Low complexity" evidence="16">
    <location>
        <begin position="317"/>
        <end position="335"/>
    </location>
</feature>
<evidence type="ECO:0000256" key="5">
    <source>
        <dbReference type="ARBA" id="ARBA00022670"/>
    </source>
</evidence>
<dbReference type="GO" id="GO:0006508">
    <property type="term" value="P:proteolysis"/>
    <property type="evidence" value="ECO:0007669"/>
    <property type="project" value="UniProtKB-KW"/>
</dbReference>
<keyword evidence="4" id="KW-0768">Sushi</keyword>
<dbReference type="PANTHER" id="PTHR24264:SF65">
    <property type="entry name" value="SRCR DOMAIN-CONTAINING PROTEIN"/>
    <property type="match status" value="1"/>
</dbReference>
<feature type="region of interest" description="Disordered" evidence="16">
    <location>
        <begin position="893"/>
        <end position="915"/>
    </location>
</feature>
<dbReference type="InterPro" id="IPR018114">
    <property type="entry name" value="TRYPSIN_HIS"/>
</dbReference>
<evidence type="ECO:0000259" key="17">
    <source>
        <dbReference type="PROSITE" id="PS50240"/>
    </source>
</evidence>
<evidence type="ECO:0000256" key="3">
    <source>
        <dbReference type="ARBA" id="ARBA00022536"/>
    </source>
</evidence>
<dbReference type="InterPro" id="IPR033116">
    <property type="entry name" value="TRYPSIN_SER"/>
</dbReference>
<dbReference type="AlphaFoldDB" id="A0A131XN03"/>
<reference evidence="18" key="1">
    <citation type="journal article" date="2017" name="Ticks Tick Borne Dis.">
        <title>An insight into the sialome of Hyalomma excavatum.</title>
        <authorList>
            <person name="Ribeiro J.M."/>
            <person name="Slovak M."/>
            <person name="Francischetti I.M."/>
        </authorList>
    </citation>
    <scope>NUCLEOTIDE SEQUENCE</scope>
    <source>
        <strain evidence="18">Samish</strain>
        <tissue evidence="18">Salivary glands</tissue>
    </source>
</reference>
<dbReference type="GO" id="GO:0042381">
    <property type="term" value="P:hemolymph coagulation"/>
    <property type="evidence" value="ECO:0007669"/>
    <property type="project" value="UniProtKB-KW"/>
</dbReference>
<evidence type="ECO:0000256" key="4">
    <source>
        <dbReference type="ARBA" id="ARBA00022659"/>
    </source>
</evidence>
<dbReference type="GO" id="GO:0007155">
    <property type="term" value="P:cell adhesion"/>
    <property type="evidence" value="ECO:0007669"/>
    <property type="project" value="UniProtKB-KW"/>
</dbReference>
<dbReference type="SMART" id="SM00020">
    <property type="entry name" value="Tryp_SPc"/>
    <property type="match status" value="1"/>
</dbReference>
<feature type="compositionally biased region" description="Polar residues" evidence="16">
    <location>
        <begin position="351"/>
        <end position="407"/>
    </location>
</feature>
<dbReference type="InterPro" id="IPR043504">
    <property type="entry name" value="Peptidase_S1_PA_chymotrypsin"/>
</dbReference>
<keyword evidence="3" id="KW-0245">EGF-like domain</keyword>
<dbReference type="PROSITE" id="PS50240">
    <property type="entry name" value="TRYPSIN_DOM"/>
    <property type="match status" value="1"/>
</dbReference>
<dbReference type="InterPro" id="IPR001314">
    <property type="entry name" value="Peptidase_S1A"/>
</dbReference>
<dbReference type="GO" id="GO:0030246">
    <property type="term" value="F:carbohydrate binding"/>
    <property type="evidence" value="ECO:0007669"/>
    <property type="project" value="UniProtKB-KW"/>
</dbReference>
<dbReference type="GO" id="GO:0005615">
    <property type="term" value="C:extracellular space"/>
    <property type="evidence" value="ECO:0007669"/>
    <property type="project" value="TreeGrafter"/>
</dbReference>
<feature type="region of interest" description="Disordered" evidence="16">
    <location>
        <begin position="351"/>
        <end position="479"/>
    </location>
</feature>
<accession>A0A131XN03</accession>
<feature type="region of interest" description="Disordered" evidence="16">
    <location>
        <begin position="76"/>
        <end position="100"/>
    </location>
</feature>
<dbReference type="EC" id="3.4.21.84" evidence="14"/>
<feature type="compositionally biased region" description="Polar residues" evidence="16">
    <location>
        <begin position="188"/>
        <end position="205"/>
    </location>
</feature>
<feature type="domain" description="Peptidase S1" evidence="17">
    <location>
        <begin position="631"/>
        <end position="877"/>
    </location>
</feature>
<dbReference type="GO" id="GO:0004252">
    <property type="term" value="F:serine-type endopeptidase activity"/>
    <property type="evidence" value="ECO:0007669"/>
    <property type="project" value="InterPro"/>
</dbReference>
<comment type="catalytic activity">
    <reaction evidence="13">
        <text>Selective cleavage of 103-Arg-|-Ser-104 and 124-Ile-|-Ile-125 bonds in Limulus clotting factor B to form activated factor B. Cleavage of -Pro-Arg-|-Xaa- bonds in synthetic substrates.</text>
        <dbReference type="EC" id="3.4.21.84"/>
    </reaction>
</comment>
<comment type="subcellular location">
    <subcellularLocation>
        <location evidence="1">Secreted</location>
    </subcellularLocation>
</comment>
<dbReference type="CDD" id="cd00190">
    <property type="entry name" value="Tryp_SPc"/>
    <property type="match status" value="1"/>
</dbReference>
<keyword evidence="7" id="KW-0430">Lectin</keyword>
<feature type="region of interest" description="Disordered" evidence="16">
    <location>
        <begin position="188"/>
        <end position="221"/>
    </location>
</feature>
<dbReference type="PANTHER" id="PTHR24264">
    <property type="entry name" value="TRYPSIN-RELATED"/>
    <property type="match status" value="1"/>
</dbReference>
<feature type="compositionally biased region" description="Polar residues" evidence="16">
    <location>
        <begin position="85"/>
        <end position="96"/>
    </location>
</feature>
<dbReference type="SUPFAM" id="SSF50494">
    <property type="entry name" value="Trypsin-like serine proteases"/>
    <property type="match status" value="1"/>
</dbReference>
<dbReference type="PROSITE" id="PS00134">
    <property type="entry name" value="TRYPSIN_HIS"/>
    <property type="match status" value="1"/>
</dbReference>
<protein>
    <recommendedName>
        <fullName evidence="14">limulus clotting factor C</fullName>
        <ecNumber evidence="14">3.4.21.84</ecNumber>
    </recommendedName>
</protein>
<dbReference type="FunFam" id="2.40.10.10:FF:000120">
    <property type="entry name" value="Putative serine protease"/>
    <property type="match status" value="1"/>
</dbReference>
<evidence type="ECO:0000256" key="9">
    <source>
        <dbReference type="ARBA" id="ARBA00022820"/>
    </source>
</evidence>
<keyword evidence="12" id="KW-1015">Disulfide bond</keyword>
<keyword evidence="2" id="KW-0964">Secreted</keyword>
<keyword evidence="5 15" id="KW-0645">Protease</keyword>
<feature type="compositionally biased region" description="Basic and acidic residues" evidence="16">
    <location>
        <begin position="898"/>
        <end position="915"/>
    </location>
</feature>
<evidence type="ECO:0000256" key="13">
    <source>
        <dbReference type="ARBA" id="ARBA00052079"/>
    </source>
</evidence>
<evidence type="ECO:0000256" key="10">
    <source>
        <dbReference type="ARBA" id="ARBA00022825"/>
    </source>
</evidence>
<keyword evidence="6" id="KW-0732">Signal</keyword>
<feature type="compositionally biased region" description="Low complexity" evidence="16">
    <location>
        <begin position="207"/>
        <end position="221"/>
    </location>
</feature>
<evidence type="ECO:0000256" key="1">
    <source>
        <dbReference type="ARBA" id="ARBA00004613"/>
    </source>
</evidence>
<proteinExistence type="evidence at transcript level"/>
<evidence type="ECO:0000256" key="6">
    <source>
        <dbReference type="ARBA" id="ARBA00022729"/>
    </source>
</evidence>
<evidence type="ECO:0000256" key="2">
    <source>
        <dbReference type="ARBA" id="ARBA00022525"/>
    </source>
</evidence>
<keyword evidence="9" id="KW-0353">Hemolymph clotting</keyword>
<evidence type="ECO:0000256" key="16">
    <source>
        <dbReference type="SAM" id="MobiDB-lite"/>
    </source>
</evidence>
<feature type="compositionally biased region" description="Polar residues" evidence="16">
    <location>
        <begin position="277"/>
        <end position="307"/>
    </location>
</feature>
<evidence type="ECO:0000256" key="14">
    <source>
        <dbReference type="ARBA" id="ARBA00066707"/>
    </source>
</evidence>
<evidence type="ECO:0000313" key="18">
    <source>
        <dbReference type="EMBL" id="JAP66931.1"/>
    </source>
</evidence>